<proteinExistence type="predicted"/>
<reference evidence="1 2" key="1">
    <citation type="journal article" date="2013" name="PLoS Genet.">
        <title>The genome and development-dependent transcriptomes of Pyronema confluens: a window into fungal evolution.</title>
        <authorList>
            <person name="Traeger S."/>
            <person name="Altegoer F."/>
            <person name="Freitag M."/>
            <person name="Gabaldon T."/>
            <person name="Kempken F."/>
            <person name="Kumar A."/>
            <person name="Marcet-Houben M."/>
            <person name="Poggeler S."/>
            <person name="Stajich J.E."/>
            <person name="Nowrousian M."/>
        </authorList>
    </citation>
    <scope>NUCLEOTIDE SEQUENCE [LARGE SCALE GENOMIC DNA]</scope>
    <source>
        <strain evidence="2">CBS 100304</strain>
        <tissue evidence="1">Vegetative mycelium</tissue>
    </source>
</reference>
<dbReference type="Proteomes" id="UP000018144">
    <property type="component" value="Unassembled WGS sequence"/>
</dbReference>
<dbReference type="EMBL" id="HF935332">
    <property type="protein sequence ID" value="CCX07041.1"/>
    <property type="molecule type" value="Genomic_DNA"/>
</dbReference>
<evidence type="ECO:0000313" key="1">
    <source>
        <dbReference type="EMBL" id="CCX07041.1"/>
    </source>
</evidence>
<name>U4KYI9_PYROM</name>
<sequence>MACLRCVNNNNNVSMNADVATRLFTLEQIRCRVTTKPSEPTTRVTNHILRVHQP</sequence>
<dbReference type="AlphaFoldDB" id="U4KYI9"/>
<evidence type="ECO:0000313" key="2">
    <source>
        <dbReference type="Proteomes" id="UP000018144"/>
    </source>
</evidence>
<organism evidence="1 2">
    <name type="scientific">Pyronema omphalodes (strain CBS 100304)</name>
    <name type="common">Pyronema confluens</name>
    <dbReference type="NCBI Taxonomy" id="1076935"/>
    <lineage>
        <taxon>Eukaryota</taxon>
        <taxon>Fungi</taxon>
        <taxon>Dikarya</taxon>
        <taxon>Ascomycota</taxon>
        <taxon>Pezizomycotina</taxon>
        <taxon>Pezizomycetes</taxon>
        <taxon>Pezizales</taxon>
        <taxon>Pyronemataceae</taxon>
        <taxon>Pyronema</taxon>
    </lineage>
</organism>
<gene>
    <name evidence="1" type="ORF">PCON_06628</name>
</gene>
<accession>U4KYI9</accession>
<keyword evidence="2" id="KW-1185">Reference proteome</keyword>
<protein>
    <submittedName>
        <fullName evidence="1">Uncharacterized protein</fullName>
    </submittedName>
</protein>